<dbReference type="RefSeq" id="XP_064655791.1">
    <property type="nucleotide sequence ID" value="XM_064805932.1"/>
</dbReference>
<keyword evidence="3" id="KW-1185">Reference proteome</keyword>
<dbReference type="EMBL" id="JAVRRT010000015">
    <property type="protein sequence ID" value="KAK5165779.1"/>
    <property type="molecule type" value="Genomic_DNA"/>
</dbReference>
<organism evidence="2 3">
    <name type="scientific">Saxophila tyrrhenica</name>
    <dbReference type="NCBI Taxonomy" id="1690608"/>
    <lineage>
        <taxon>Eukaryota</taxon>
        <taxon>Fungi</taxon>
        <taxon>Dikarya</taxon>
        <taxon>Ascomycota</taxon>
        <taxon>Pezizomycotina</taxon>
        <taxon>Dothideomycetes</taxon>
        <taxon>Dothideomycetidae</taxon>
        <taxon>Mycosphaerellales</taxon>
        <taxon>Extremaceae</taxon>
        <taxon>Saxophila</taxon>
    </lineage>
</organism>
<dbReference type="AlphaFoldDB" id="A0AAV9P432"/>
<name>A0AAV9P432_9PEZI</name>
<sequence length="91" mass="9332">MSLFRPYAEQHAVLSGPGDQRPTAEQAVRDQNLVGGLAGTNILITGCSSGIEFGAKRQTGCKGNCPPQVPPPGGGTTFERDSALPPPSGRG</sequence>
<gene>
    <name evidence="2" type="ORF">LTR77_008702</name>
</gene>
<evidence type="ECO:0000313" key="3">
    <source>
        <dbReference type="Proteomes" id="UP001337655"/>
    </source>
</evidence>
<evidence type="ECO:0000313" key="2">
    <source>
        <dbReference type="EMBL" id="KAK5165779.1"/>
    </source>
</evidence>
<proteinExistence type="predicted"/>
<reference evidence="2 3" key="1">
    <citation type="submission" date="2023-08" db="EMBL/GenBank/DDBJ databases">
        <title>Black Yeasts Isolated from many extreme environments.</title>
        <authorList>
            <person name="Coleine C."/>
            <person name="Stajich J.E."/>
            <person name="Selbmann L."/>
        </authorList>
    </citation>
    <scope>NUCLEOTIDE SEQUENCE [LARGE SCALE GENOMIC DNA]</scope>
    <source>
        <strain evidence="2 3">CCFEE 5935</strain>
    </source>
</reference>
<protein>
    <submittedName>
        <fullName evidence="2">Uncharacterized protein</fullName>
    </submittedName>
</protein>
<dbReference type="Proteomes" id="UP001337655">
    <property type="component" value="Unassembled WGS sequence"/>
</dbReference>
<accession>A0AAV9P432</accession>
<feature type="region of interest" description="Disordered" evidence="1">
    <location>
        <begin position="64"/>
        <end position="91"/>
    </location>
</feature>
<feature type="region of interest" description="Disordered" evidence="1">
    <location>
        <begin position="1"/>
        <end position="25"/>
    </location>
</feature>
<evidence type="ECO:0000256" key="1">
    <source>
        <dbReference type="SAM" id="MobiDB-lite"/>
    </source>
</evidence>
<comment type="caution">
    <text evidence="2">The sequence shown here is derived from an EMBL/GenBank/DDBJ whole genome shotgun (WGS) entry which is preliminary data.</text>
</comment>
<dbReference type="GeneID" id="89930034"/>